<protein>
    <recommendedName>
        <fullName evidence="5">Carboxypeptidase regulatory-like domain-containing protein</fullName>
    </recommendedName>
</protein>
<feature type="region of interest" description="Disordered" evidence="1">
    <location>
        <begin position="93"/>
        <end position="122"/>
    </location>
</feature>
<evidence type="ECO:0000313" key="3">
    <source>
        <dbReference type="EMBL" id="MCQ1529188.1"/>
    </source>
</evidence>
<accession>A0ABT1NGB5</accession>
<keyword evidence="4" id="KW-1185">Reference proteome</keyword>
<feature type="chain" id="PRO_5045446242" description="Carboxypeptidase regulatory-like domain-containing protein" evidence="2">
    <location>
        <begin position="29"/>
        <end position="1112"/>
    </location>
</feature>
<proteinExistence type="predicted"/>
<feature type="signal peptide" evidence="2">
    <location>
        <begin position="1"/>
        <end position="28"/>
    </location>
</feature>
<evidence type="ECO:0000256" key="2">
    <source>
        <dbReference type="SAM" id="SignalP"/>
    </source>
</evidence>
<reference evidence="3 4" key="1">
    <citation type="submission" date="2021-10" db="EMBL/GenBank/DDBJ databases">
        <title>Lutispora strain m25 sp. nov., a thermophilic, non-spore-forming bacterium isolated from a lab-scale methanogenic bioreactor digesting anaerobic sludge.</title>
        <authorList>
            <person name="El Houari A."/>
            <person name="Mcdonald J."/>
        </authorList>
    </citation>
    <scope>NUCLEOTIDE SEQUENCE [LARGE SCALE GENOMIC DNA]</scope>
    <source>
        <strain evidence="4">m25</strain>
    </source>
</reference>
<dbReference type="EMBL" id="JAJEKE010000004">
    <property type="protein sequence ID" value="MCQ1529188.1"/>
    <property type="molecule type" value="Genomic_DNA"/>
</dbReference>
<sequence>MYKHNRNTALLISLVLIFSIMLSPFSAAYASGPAIKTPTITAPLRRLETPARIQGVQYEFKDEVKRIPASMEYDFKPLSLDKFASFDLKPTEPSIGTGITPPTISLPGGATAEPASPAAGENELSIDKINGIRYPAGSKILAIPQSAASSFKPNVNDIYVDEKMGSAFRVLDNQDTDSVGNPQYIVETPELTDVFKSYAIPEQTIDLTTGNIAYIAPEFELSSESGMSKNYVAAAGVSDYVSFRQEGNKHILTLKPGVTIFEYPSKEEQKADKEAKEKERKEKFKGDWWEKDQHGDLRGVENESSLSVDVKVKGGTITIEDPKFHAYFDLNPLTTHVEADFYFDAKATADVTLDGDVTFNKTIEKCVYGYDIDLGKVLGDEKGNKAFVGIFLVIGVEGKIHVEVRTITTGDARAGFAYKAFGYGSIPYFVGPYAAFKPASFDMSFTVNGEINTTLACVPQVGVIIWGKELGALQIWVGFKSRATFSASGGGGSGGAQDFKASGSISLDAFGELVGYLLGDRYSIFYIDYPLYKGEWSVGEEASGSGGDMVREVAPHMIVLADAYTNTIEGKILFDTTSQPRTGYAGDNADIESAKRPYANGRYEVEVWEYGRLKYTIPGLTDAEGHFKIQDSSRYSIVPTDKVIVKIENSPIFEADQKKYKVVGNSKDIQATVPFSKLDFNVDSFNDIITGRVSGNYTGPVRLTIQDNNFQSAVLNVNAVNGIFTYAYPIDENIYNVNALINFEGSKFPDNQGVTRNRNIDSLTINIYNDFKPMEGSNAAAGMQERKITLGRSIDSNISLPSSITNAQDRLDRLGELQGQDLTEQDIEGSKFIKPTKVFGSITNKGDMGWIQNQGDEYVRPGTNSSALKHYNGNIKITSIQVQSALEAMLEDMKGPHDNWLPKPKSDWVPWTATVQAQQAMWLKSVKDASSPIGFRIEQIPTSASQFEFDKPDVVAYVIEIEHEGLKLTKTYDPYSYHYNNNQQTMEDFIGPLKEAVTLVTEEKIDSIVNPGDVMNQWQGAWMTQMGIMELIQKGTSITGSILQGSTAYMVEGTILNGVFKGSIMMPSETSMFGDIVTFEMDMDADGKSANFKNIGAGVKLKNLNGTKAIKR</sequence>
<gene>
    <name evidence="3" type="ORF">LJD61_06445</name>
</gene>
<dbReference type="RefSeq" id="WP_255226708.1">
    <property type="nucleotide sequence ID" value="NZ_JAJEKE010000004.1"/>
</dbReference>
<evidence type="ECO:0000313" key="4">
    <source>
        <dbReference type="Proteomes" id="UP001651880"/>
    </source>
</evidence>
<organism evidence="3 4">
    <name type="scientific">Lutispora saccharofermentans</name>
    <dbReference type="NCBI Taxonomy" id="3024236"/>
    <lineage>
        <taxon>Bacteria</taxon>
        <taxon>Bacillati</taxon>
        <taxon>Bacillota</taxon>
        <taxon>Clostridia</taxon>
        <taxon>Lutisporales</taxon>
        <taxon>Lutisporaceae</taxon>
        <taxon>Lutispora</taxon>
    </lineage>
</organism>
<name>A0ABT1NGB5_9FIRM</name>
<comment type="caution">
    <text evidence="3">The sequence shown here is derived from an EMBL/GenBank/DDBJ whole genome shotgun (WGS) entry which is preliminary data.</text>
</comment>
<keyword evidence="2" id="KW-0732">Signal</keyword>
<evidence type="ECO:0000256" key="1">
    <source>
        <dbReference type="SAM" id="MobiDB-lite"/>
    </source>
</evidence>
<dbReference type="Proteomes" id="UP001651880">
    <property type="component" value="Unassembled WGS sequence"/>
</dbReference>
<evidence type="ECO:0008006" key="5">
    <source>
        <dbReference type="Google" id="ProtNLM"/>
    </source>
</evidence>